<keyword evidence="2" id="KW-0677">Repeat</keyword>
<feature type="compositionally biased region" description="Polar residues" evidence="6">
    <location>
        <begin position="229"/>
        <end position="245"/>
    </location>
</feature>
<proteinExistence type="predicted"/>
<organism evidence="9 10">
    <name type="scientific">Toxocara canis</name>
    <name type="common">Canine roundworm</name>
    <dbReference type="NCBI Taxonomy" id="6265"/>
    <lineage>
        <taxon>Eukaryota</taxon>
        <taxon>Metazoa</taxon>
        <taxon>Ecdysozoa</taxon>
        <taxon>Nematoda</taxon>
        <taxon>Chromadorea</taxon>
        <taxon>Rhabditida</taxon>
        <taxon>Spirurina</taxon>
        <taxon>Ascaridomorpha</taxon>
        <taxon>Ascaridoidea</taxon>
        <taxon>Toxocaridae</taxon>
        <taxon>Toxocara</taxon>
    </lineage>
</organism>
<dbReference type="GO" id="GO:0008270">
    <property type="term" value="F:zinc ion binding"/>
    <property type="evidence" value="ECO:0007669"/>
    <property type="project" value="UniProtKB-KW"/>
</dbReference>
<evidence type="ECO:0000259" key="7">
    <source>
        <dbReference type="PROSITE" id="PS50103"/>
    </source>
</evidence>
<dbReference type="Gene3D" id="4.10.1000.10">
    <property type="entry name" value="Zinc finger, CCCH-type"/>
    <property type="match status" value="1"/>
</dbReference>
<dbReference type="Proteomes" id="UP000050794">
    <property type="component" value="Unassembled WGS sequence"/>
</dbReference>
<dbReference type="InterPro" id="IPR045877">
    <property type="entry name" value="ZFP36-like"/>
</dbReference>
<dbReference type="PANTHER" id="PTHR12547">
    <property type="entry name" value="CCCH ZINC FINGER/TIS11-RELATED"/>
    <property type="match status" value="1"/>
</dbReference>
<dbReference type="WBParaSite" id="TCNE_0000952101-mRNA-1">
    <property type="protein sequence ID" value="TCNE_0000952101-mRNA-1"/>
    <property type="gene ID" value="TCNE_0000952101"/>
</dbReference>
<feature type="region of interest" description="Disordered" evidence="6">
    <location>
        <begin position="212"/>
        <end position="245"/>
    </location>
</feature>
<reference evidence="10" key="1">
    <citation type="submission" date="2016-06" db="UniProtKB">
        <authorList>
            <consortium name="WormBaseParasite"/>
        </authorList>
    </citation>
    <scope>IDENTIFICATION</scope>
</reference>
<dbReference type="SMART" id="SM00356">
    <property type="entry name" value="ZnF_C3H1"/>
    <property type="match status" value="1"/>
</dbReference>
<gene>
    <name evidence="8" type="ORF">TCNE_LOCUS9521</name>
</gene>
<evidence type="ECO:0000313" key="10">
    <source>
        <dbReference type="WBParaSite" id="TCNE_0000952101-mRNA-1"/>
    </source>
</evidence>
<evidence type="ECO:0000256" key="6">
    <source>
        <dbReference type="SAM" id="MobiDB-lite"/>
    </source>
</evidence>
<keyword evidence="4 5" id="KW-0862">Zinc</keyword>
<accession>A0A183UM01</accession>
<evidence type="ECO:0000313" key="9">
    <source>
        <dbReference type="Proteomes" id="UP000050794"/>
    </source>
</evidence>
<dbReference type="AlphaFoldDB" id="A0A183UM01"/>
<dbReference type="GO" id="GO:0043186">
    <property type="term" value="C:P granule"/>
    <property type="evidence" value="ECO:0007669"/>
    <property type="project" value="UniProtKB-ARBA"/>
</dbReference>
<dbReference type="PANTHER" id="PTHR12547:SF18">
    <property type="entry name" value="PROTEIN TIS11"/>
    <property type="match status" value="1"/>
</dbReference>
<dbReference type="InterPro" id="IPR000571">
    <property type="entry name" value="Znf_CCCH"/>
</dbReference>
<dbReference type="EMBL" id="UYWY01020200">
    <property type="protein sequence ID" value="VDM40842.1"/>
    <property type="molecule type" value="Genomic_DNA"/>
</dbReference>
<dbReference type="Pfam" id="PF00642">
    <property type="entry name" value="zf-CCCH"/>
    <property type="match status" value="1"/>
</dbReference>
<feature type="domain" description="C3H1-type" evidence="7">
    <location>
        <begin position="74"/>
        <end position="102"/>
    </location>
</feature>
<evidence type="ECO:0000256" key="3">
    <source>
        <dbReference type="ARBA" id="ARBA00022771"/>
    </source>
</evidence>
<dbReference type="GO" id="GO:0003729">
    <property type="term" value="F:mRNA binding"/>
    <property type="evidence" value="ECO:0007669"/>
    <property type="project" value="InterPro"/>
</dbReference>
<evidence type="ECO:0000256" key="1">
    <source>
        <dbReference type="ARBA" id="ARBA00022723"/>
    </source>
</evidence>
<name>A0A183UM01_TOXCA</name>
<protein>
    <submittedName>
        <fullName evidence="10">C3H1-type domain-containing protein</fullName>
    </submittedName>
</protein>
<evidence type="ECO:0000256" key="5">
    <source>
        <dbReference type="PROSITE-ProRule" id="PRU00723"/>
    </source>
</evidence>
<feature type="zinc finger region" description="C3H1-type" evidence="5">
    <location>
        <begin position="74"/>
        <end position="102"/>
    </location>
</feature>
<dbReference type="SUPFAM" id="SSF90229">
    <property type="entry name" value="CCCH zinc finger"/>
    <property type="match status" value="1"/>
</dbReference>
<evidence type="ECO:0000256" key="2">
    <source>
        <dbReference type="ARBA" id="ARBA00022737"/>
    </source>
</evidence>
<keyword evidence="9" id="KW-1185">Reference proteome</keyword>
<keyword evidence="1 5" id="KW-0479">Metal-binding</keyword>
<dbReference type="InterPro" id="IPR036855">
    <property type="entry name" value="Znf_CCCH_sf"/>
</dbReference>
<evidence type="ECO:0000256" key="4">
    <source>
        <dbReference type="ARBA" id="ARBA00022833"/>
    </source>
</evidence>
<dbReference type="PROSITE" id="PS50103">
    <property type="entry name" value="ZF_C3H1"/>
    <property type="match status" value="1"/>
</dbReference>
<sequence>MPPLAEHMFVMSAYRCNNEGRSASIPPSLLDCQLLTPPFQYVPASIRPPITQLVAPRLAESRPARPFNPRNEELYKTALCYYWVSGVPCRFGERCWFAHGPEELRIAQFIVRDAKSDLFTNSLDNEIRMKTRCCTAYNNANRQMPCGHTAMFPSGDTSQIYEHKAPMVIDSEPEKALPQRNNITPDSFLFNVDGASNMCCCSIGAAHVPPMGDNKSPGRSDSGFGMSWHSPSSTHSLQQSNANFGGTHYQDSNEYNIWSGDGISLNLLSQPSSHEVGEHEFYGDRNICLARRMLFLFSSDFAYWSPESSWDEQKCGRGES</sequence>
<keyword evidence="3 5" id="KW-0863">Zinc-finger</keyword>
<evidence type="ECO:0000313" key="8">
    <source>
        <dbReference type="EMBL" id="VDM40842.1"/>
    </source>
</evidence>
<reference evidence="8 9" key="2">
    <citation type="submission" date="2018-11" db="EMBL/GenBank/DDBJ databases">
        <authorList>
            <consortium name="Pathogen Informatics"/>
        </authorList>
    </citation>
    <scope>NUCLEOTIDE SEQUENCE [LARGE SCALE GENOMIC DNA]</scope>
</reference>